<feature type="transmembrane region" description="Helical" evidence="1">
    <location>
        <begin position="36"/>
        <end position="54"/>
    </location>
</feature>
<name>A0A812DK97_ACAPH</name>
<proteinExistence type="predicted"/>
<feature type="transmembrane region" description="Helical" evidence="1">
    <location>
        <begin position="281"/>
        <end position="303"/>
    </location>
</feature>
<keyword evidence="1" id="KW-0812">Transmembrane</keyword>
<evidence type="ECO:0000313" key="3">
    <source>
        <dbReference type="Proteomes" id="UP000597762"/>
    </source>
</evidence>
<keyword evidence="3" id="KW-1185">Reference proteome</keyword>
<feature type="transmembrane region" description="Helical" evidence="1">
    <location>
        <begin position="85"/>
        <end position="105"/>
    </location>
</feature>
<evidence type="ECO:0000313" key="2">
    <source>
        <dbReference type="EMBL" id="CAE1299626.1"/>
    </source>
</evidence>
<protein>
    <submittedName>
        <fullName evidence="2">Uncharacterized protein</fullName>
    </submittedName>
</protein>
<accession>A0A812DK97</accession>
<keyword evidence="1" id="KW-0472">Membrane</keyword>
<dbReference type="Proteomes" id="UP000597762">
    <property type="component" value="Unassembled WGS sequence"/>
</dbReference>
<gene>
    <name evidence="2" type="ORF">SPHA_53336</name>
</gene>
<comment type="caution">
    <text evidence="2">The sequence shown here is derived from an EMBL/GenBank/DDBJ whole genome shotgun (WGS) entry which is preliminary data.</text>
</comment>
<reference evidence="2" key="1">
    <citation type="submission" date="2021-01" db="EMBL/GenBank/DDBJ databases">
        <authorList>
            <person name="Li R."/>
            <person name="Bekaert M."/>
        </authorList>
    </citation>
    <scope>NUCLEOTIDE SEQUENCE</scope>
    <source>
        <strain evidence="2">Farmed</strain>
    </source>
</reference>
<dbReference type="AlphaFoldDB" id="A0A812DK97"/>
<keyword evidence="1" id="KW-1133">Transmembrane helix</keyword>
<sequence length="411" mass="45384">MIFSFPCPSKYQAFPLSFVSLPLFFRGINILQDLPLPLPIISVSFPLFLLLPVFPSIQPKLQLPLPSLSSLLFPFPLMISGPPSFLNVSLFSCLFFLIIILSSSLSTPDSLPLSSLFDLPSIQPPEYHLLQSLSSSLFVPRVNSPSSSSYEYLYKPFPSFPLFPSIHSYFRFCPFLPSVPETSLPLSDNVLLLLCLFSLYSTPASFPSFSSSLSLSLYSPGPLSSLCIFPSPGPPSFYVSQKIICISFLISSHVLSDDLLSLFPSIQPLSDSPSFLSLNKLLCLFLIFPLIISSLSLSFPPLFLSSQDLPSSYSGNFSCLFLLINKPPSLLCLSFPLFNPFSISFLINVPDSPILLPQSVPENHSQPFPPPYFLCPKSFSFLFLSFPSIQPMNSPSSPFFHSVPIFSQVSS</sequence>
<organism evidence="2 3">
    <name type="scientific">Acanthosepion pharaonis</name>
    <name type="common">Pharaoh cuttlefish</name>
    <name type="synonym">Sepia pharaonis</name>
    <dbReference type="NCBI Taxonomy" id="158019"/>
    <lineage>
        <taxon>Eukaryota</taxon>
        <taxon>Metazoa</taxon>
        <taxon>Spiralia</taxon>
        <taxon>Lophotrochozoa</taxon>
        <taxon>Mollusca</taxon>
        <taxon>Cephalopoda</taxon>
        <taxon>Coleoidea</taxon>
        <taxon>Decapodiformes</taxon>
        <taxon>Sepiida</taxon>
        <taxon>Sepiina</taxon>
        <taxon>Sepiidae</taxon>
        <taxon>Acanthosepion</taxon>
    </lineage>
</organism>
<evidence type="ECO:0000256" key="1">
    <source>
        <dbReference type="SAM" id="Phobius"/>
    </source>
</evidence>
<dbReference type="EMBL" id="CAHIKZ030003390">
    <property type="protein sequence ID" value="CAE1299626.1"/>
    <property type="molecule type" value="Genomic_DNA"/>
</dbReference>